<dbReference type="Gene3D" id="2.150.10.10">
    <property type="entry name" value="Serralysin-like metalloprotease, C-terminal"/>
    <property type="match status" value="3"/>
</dbReference>
<dbReference type="SUPFAM" id="SSF51120">
    <property type="entry name" value="beta-Roll"/>
    <property type="match status" value="3"/>
</dbReference>
<comment type="cofactor">
    <cofactor evidence="1">
        <name>Ca(2+)</name>
        <dbReference type="ChEBI" id="CHEBI:29108"/>
    </cofactor>
</comment>
<organism evidence="7 8">
    <name type="scientific">Ciceribacter selenitireducens ATCC BAA-1503</name>
    <dbReference type="NCBI Taxonomy" id="1336235"/>
    <lineage>
        <taxon>Bacteria</taxon>
        <taxon>Pseudomonadati</taxon>
        <taxon>Pseudomonadota</taxon>
        <taxon>Alphaproteobacteria</taxon>
        <taxon>Hyphomicrobiales</taxon>
        <taxon>Rhizobiaceae</taxon>
        <taxon>Ciceribacter</taxon>
    </lineage>
</organism>
<comment type="subcellular location">
    <subcellularLocation>
        <location evidence="2">Secreted</location>
    </subcellularLocation>
</comment>
<keyword evidence="5" id="KW-0677">Repeat</keyword>
<name>A0A376AIK8_9HYPH</name>
<keyword evidence="8" id="KW-1185">Reference proteome</keyword>
<sequence length="720" mass="74150">MTNASFTETTDATAGTGTGYTIAVGDTFTGTLSTVGDQDWVRVQLTAGQTYTFTLDGSGGTPVSDTYLELLNAGGSLVAFDDDSGADTNSALTFTVTTSGTYYLNAGSYGNSYSGGYTLTTAVAPPPTVFTHDQIADQLTDGYWGSNGASRRAFDINAGQALTVNITGLTAEGQQLAIWAFNAWTAATGIRFTLTSGTAQMTFDDSDTGAYSTSTVSGNTIQSSFVNVSTDWLVSSGTTRNSYSLQTYIHEIGHALGLGHAGNYNGAATYGVDNHYANDSWQATIMSYFSQSDNTYVEASYAFIVTPMIADILAMRDLYGTTAIAAGNTTYNFQSDFGDQVARTIVDTGGIDTLDFSWVSAAQRIDLNPETYSNTGGLIGNLGIARGTIIENARGGSGNDVLYGNSAANVLIGNGGNDILFGRGGVDTLNGGLGNDTFVLTNENDTVIDSGGNDVITSTITRSLAGYATIERLTLAGTANINGTGNALVNIITGNAGVNVLDGRAGLDTLIGGLGNDAYVLGAENDTVVDSGGNDLITSTITRSLASYATIERLTLLGSSSINGIGNNLNNLITGNGANNIINGGAGSDTIHGGAGADRLYGNIGNDTLTGGAGTDAFIFHSAPNALTNVDRITDFSVADDAIWLENGVFTALGAAGALSSAAFVRNTTGLAQDASDRLIYESDTGELYYDSNGSAAGGSVLIAVLNPNLLMTHLDFTVI</sequence>
<dbReference type="CDD" id="cd04277">
    <property type="entry name" value="ZnMc_serralysin_like"/>
    <property type="match status" value="1"/>
</dbReference>
<comment type="similarity">
    <text evidence="3">Belongs to the peptidase M10B family.</text>
</comment>
<evidence type="ECO:0000259" key="6">
    <source>
        <dbReference type="SMART" id="SM00235"/>
    </source>
</evidence>
<proteinExistence type="inferred from homology"/>
<dbReference type="InterPro" id="IPR001343">
    <property type="entry name" value="Hemolysn_Ca-bd"/>
</dbReference>
<dbReference type="SMART" id="SM00235">
    <property type="entry name" value="ZnMc"/>
    <property type="match status" value="1"/>
</dbReference>
<dbReference type="GO" id="GO:0006508">
    <property type="term" value="P:proteolysis"/>
    <property type="evidence" value="ECO:0007669"/>
    <property type="project" value="InterPro"/>
</dbReference>
<dbReference type="Gene3D" id="2.60.120.380">
    <property type="match status" value="1"/>
</dbReference>
<dbReference type="Pfam" id="PF08548">
    <property type="entry name" value="Peptidase_M10_C"/>
    <property type="match status" value="1"/>
</dbReference>
<dbReference type="InterPro" id="IPR018511">
    <property type="entry name" value="Hemolysin-typ_Ca-bd_CS"/>
</dbReference>
<accession>A0A376AIK8</accession>
<dbReference type="InterPro" id="IPR013858">
    <property type="entry name" value="Peptidase_M10B_C"/>
</dbReference>
<dbReference type="AlphaFoldDB" id="A0A376AIK8"/>
<dbReference type="GO" id="GO:0008237">
    <property type="term" value="F:metallopeptidase activity"/>
    <property type="evidence" value="ECO:0007669"/>
    <property type="project" value="InterPro"/>
</dbReference>
<dbReference type="InterPro" id="IPR006026">
    <property type="entry name" value="Peptidase_Metallo"/>
</dbReference>
<dbReference type="PRINTS" id="PR00313">
    <property type="entry name" value="CABNDNGRPT"/>
</dbReference>
<evidence type="ECO:0000313" key="8">
    <source>
        <dbReference type="Proteomes" id="UP000254764"/>
    </source>
</evidence>
<dbReference type="Pfam" id="PF00353">
    <property type="entry name" value="HemolysinCabind"/>
    <property type="match status" value="4"/>
</dbReference>
<dbReference type="GO" id="GO:0005615">
    <property type="term" value="C:extracellular space"/>
    <property type="evidence" value="ECO:0007669"/>
    <property type="project" value="InterPro"/>
</dbReference>
<evidence type="ECO:0000256" key="1">
    <source>
        <dbReference type="ARBA" id="ARBA00001913"/>
    </source>
</evidence>
<dbReference type="Proteomes" id="UP000254764">
    <property type="component" value="Unassembled WGS sequence"/>
</dbReference>
<dbReference type="SUPFAM" id="SSF89260">
    <property type="entry name" value="Collagen-binding domain"/>
    <property type="match status" value="1"/>
</dbReference>
<dbReference type="GO" id="GO:0008270">
    <property type="term" value="F:zinc ion binding"/>
    <property type="evidence" value="ECO:0007669"/>
    <property type="project" value="InterPro"/>
</dbReference>
<dbReference type="Pfam" id="PF04151">
    <property type="entry name" value="PPC"/>
    <property type="match status" value="1"/>
</dbReference>
<dbReference type="InterPro" id="IPR034033">
    <property type="entry name" value="Serralysin-like"/>
</dbReference>
<evidence type="ECO:0000256" key="4">
    <source>
        <dbReference type="ARBA" id="ARBA00022525"/>
    </source>
</evidence>
<dbReference type="InterPro" id="IPR050557">
    <property type="entry name" value="RTX_toxin/Mannuronan_C5-epim"/>
</dbReference>
<dbReference type="SUPFAM" id="SSF55486">
    <property type="entry name" value="Metalloproteases ('zincins'), catalytic domain"/>
    <property type="match status" value="1"/>
</dbReference>
<dbReference type="EMBL" id="UEYP01000004">
    <property type="protein sequence ID" value="SSC67662.1"/>
    <property type="molecule type" value="Genomic_DNA"/>
</dbReference>
<dbReference type="PROSITE" id="PS00330">
    <property type="entry name" value="HEMOLYSIN_CALCIUM"/>
    <property type="match status" value="2"/>
</dbReference>
<evidence type="ECO:0000256" key="5">
    <source>
        <dbReference type="ARBA" id="ARBA00022737"/>
    </source>
</evidence>
<gene>
    <name evidence="7" type="ORF">RHIZ70_3370</name>
</gene>
<keyword evidence="4" id="KW-0964">Secreted</keyword>
<dbReference type="InterPro" id="IPR024079">
    <property type="entry name" value="MetalloPept_cat_dom_sf"/>
</dbReference>
<protein>
    <recommendedName>
        <fullName evidence="6">Peptidase metallopeptidase domain-containing protein</fullName>
    </recommendedName>
</protein>
<dbReference type="PANTHER" id="PTHR38340">
    <property type="entry name" value="S-LAYER PROTEIN"/>
    <property type="match status" value="1"/>
</dbReference>
<dbReference type="PANTHER" id="PTHR38340:SF1">
    <property type="entry name" value="S-LAYER PROTEIN"/>
    <property type="match status" value="1"/>
</dbReference>
<feature type="domain" description="Peptidase metallopeptidase" evidence="6">
    <location>
        <begin position="150"/>
        <end position="291"/>
    </location>
</feature>
<evidence type="ECO:0000256" key="3">
    <source>
        <dbReference type="ARBA" id="ARBA00009490"/>
    </source>
</evidence>
<dbReference type="Pfam" id="PF10462">
    <property type="entry name" value="Peptidase_M66"/>
    <property type="match status" value="1"/>
</dbReference>
<dbReference type="GO" id="GO:0005509">
    <property type="term" value="F:calcium ion binding"/>
    <property type="evidence" value="ECO:0007669"/>
    <property type="project" value="InterPro"/>
</dbReference>
<evidence type="ECO:0000256" key="2">
    <source>
        <dbReference type="ARBA" id="ARBA00004613"/>
    </source>
</evidence>
<dbReference type="Gene3D" id="3.40.390.10">
    <property type="entry name" value="Collagenase (Catalytic Domain)"/>
    <property type="match status" value="1"/>
</dbReference>
<dbReference type="InterPro" id="IPR007280">
    <property type="entry name" value="Peptidase_C_arc/bac"/>
</dbReference>
<dbReference type="STRING" id="1336235.GCA_000518785_00986"/>
<dbReference type="InterPro" id="IPR011049">
    <property type="entry name" value="Serralysin-like_metalloprot_C"/>
</dbReference>
<reference evidence="8" key="1">
    <citation type="submission" date="2018-07" db="EMBL/GenBank/DDBJ databases">
        <authorList>
            <person name="Peiro R."/>
            <person name="Begona"/>
            <person name="Cbmso G."/>
            <person name="Lopez M."/>
            <person name="Gonzalez S."/>
        </authorList>
    </citation>
    <scope>NUCLEOTIDE SEQUENCE [LARGE SCALE GENOMIC DNA]</scope>
</reference>
<evidence type="ECO:0000313" key="7">
    <source>
        <dbReference type="EMBL" id="SSC67662.1"/>
    </source>
</evidence>